<dbReference type="AlphaFoldDB" id="A0A2A7U7M2"/>
<proteinExistence type="predicted"/>
<evidence type="ECO:0000313" key="2">
    <source>
        <dbReference type="Proteomes" id="UP000219788"/>
    </source>
</evidence>
<sequence>MEQKKRGRKPTYAPEVQQMIIEEYLSSATKDGKAGVLEKYGVSTATLYRWVDATTITYYVRVGGGEITEIR</sequence>
<gene>
    <name evidence="1" type="ORF">CRM76_01150</name>
</gene>
<name>A0A2A7U7M2_EDWTA</name>
<accession>A0A2A7U7M2</accession>
<organism evidence="1 2">
    <name type="scientific">Edwardsiella tarda</name>
    <dbReference type="NCBI Taxonomy" id="636"/>
    <lineage>
        <taxon>Bacteria</taxon>
        <taxon>Pseudomonadati</taxon>
        <taxon>Pseudomonadota</taxon>
        <taxon>Gammaproteobacteria</taxon>
        <taxon>Enterobacterales</taxon>
        <taxon>Hafniaceae</taxon>
        <taxon>Edwardsiella</taxon>
    </lineage>
</organism>
<dbReference type="SUPFAM" id="SSF46689">
    <property type="entry name" value="Homeodomain-like"/>
    <property type="match status" value="1"/>
</dbReference>
<reference evidence="2" key="1">
    <citation type="submission" date="2017-09" db="EMBL/GenBank/DDBJ databases">
        <title>FDA dAtabase for Regulatory Grade micrObial Sequences (FDA-ARGOS): Supporting development and validation of Infectious Disease Dx tests.</title>
        <authorList>
            <person name="Goldberg B."/>
            <person name="Campos J."/>
            <person name="Tallon L."/>
            <person name="Sadzewicz L."/>
            <person name="Ott S."/>
            <person name="Zhao X."/>
            <person name="Nagaraj S."/>
            <person name="Vavikolanu K."/>
            <person name="Aluvathingal J."/>
            <person name="Nadendla S."/>
            <person name="Geyer C."/>
            <person name="Sichtig H."/>
        </authorList>
    </citation>
    <scope>NUCLEOTIDE SEQUENCE [LARGE SCALE GENOMIC DNA]</scope>
    <source>
        <strain evidence="2">FDAARGOS_370</strain>
    </source>
</reference>
<comment type="caution">
    <text evidence="1">The sequence shown here is derived from an EMBL/GenBank/DDBJ whole genome shotgun (WGS) entry which is preliminary data.</text>
</comment>
<dbReference type="InterPro" id="IPR009057">
    <property type="entry name" value="Homeodomain-like_sf"/>
</dbReference>
<dbReference type="Proteomes" id="UP000219788">
    <property type="component" value="Unassembled WGS sequence"/>
</dbReference>
<dbReference type="EMBL" id="PDDV01000006">
    <property type="protein sequence ID" value="PEH74278.1"/>
    <property type="molecule type" value="Genomic_DNA"/>
</dbReference>
<dbReference type="RefSeq" id="WP_098142558.1">
    <property type="nucleotide sequence ID" value="NZ_PDDV01000006.1"/>
</dbReference>
<evidence type="ECO:0008006" key="3">
    <source>
        <dbReference type="Google" id="ProtNLM"/>
    </source>
</evidence>
<protein>
    <recommendedName>
        <fullName evidence="3">Transposase</fullName>
    </recommendedName>
</protein>
<evidence type="ECO:0000313" key="1">
    <source>
        <dbReference type="EMBL" id="PEH74278.1"/>
    </source>
</evidence>